<keyword evidence="3" id="KW-0375">Hydrogen ion transport</keyword>
<dbReference type="GO" id="GO:0016020">
    <property type="term" value="C:membrane"/>
    <property type="evidence" value="ECO:0007669"/>
    <property type="project" value="UniProtKB-SubCell"/>
</dbReference>
<dbReference type="InterPro" id="IPR000711">
    <property type="entry name" value="ATPase_OSCP/dsu"/>
</dbReference>
<dbReference type="Proteomes" id="UP000178935">
    <property type="component" value="Unassembled WGS sequence"/>
</dbReference>
<dbReference type="AlphaFoldDB" id="A0A1G2JNX9"/>
<evidence type="ECO:0000256" key="6">
    <source>
        <dbReference type="ARBA" id="ARBA00023310"/>
    </source>
</evidence>
<evidence type="ECO:0000256" key="2">
    <source>
        <dbReference type="ARBA" id="ARBA00022448"/>
    </source>
</evidence>
<evidence type="ECO:0000256" key="1">
    <source>
        <dbReference type="ARBA" id="ARBA00004370"/>
    </source>
</evidence>
<keyword evidence="5" id="KW-0472">Membrane</keyword>
<accession>A0A1G2JNX9</accession>
<evidence type="ECO:0000313" key="8">
    <source>
        <dbReference type="Proteomes" id="UP000178935"/>
    </source>
</evidence>
<dbReference type="GO" id="GO:0046933">
    <property type="term" value="F:proton-transporting ATP synthase activity, rotational mechanism"/>
    <property type="evidence" value="ECO:0007669"/>
    <property type="project" value="InterPro"/>
</dbReference>
<keyword evidence="2" id="KW-0813">Transport</keyword>
<name>A0A1G2JNX9_9BACT</name>
<gene>
    <name evidence="7" type="ORF">A2561_01685</name>
</gene>
<dbReference type="EMBL" id="MHPU01000015">
    <property type="protein sequence ID" value="OGZ88856.1"/>
    <property type="molecule type" value="Genomic_DNA"/>
</dbReference>
<sequence>MKYKSRDYANALVEIMLKEKDNAKMVAGFLELIKKNKDEKKLKEILKLAEKIYFKKTGNKKIVLESARPQNFKNSELINSLVKKGDVVLEKINKELLAGVKIVVNEERQLDMSLLKKLQEIV</sequence>
<evidence type="ECO:0000256" key="3">
    <source>
        <dbReference type="ARBA" id="ARBA00022781"/>
    </source>
</evidence>
<evidence type="ECO:0000313" key="7">
    <source>
        <dbReference type="EMBL" id="OGZ88856.1"/>
    </source>
</evidence>
<proteinExistence type="predicted"/>
<keyword evidence="6" id="KW-0066">ATP synthesis</keyword>
<keyword evidence="4" id="KW-0406">Ion transport</keyword>
<comment type="caution">
    <text evidence="7">The sequence shown here is derived from an EMBL/GenBank/DDBJ whole genome shotgun (WGS) entry which is preliminary data.</text>
</comment>
<organism evidence="7 8">
    <name type="scientific">Candidatus Staskawiczbacteria bacterium RIFOXYD1_FULL_32_13</name>
    <dbReference type="NCBI Taxonomy" id="1802234"/>
    <lineage>
        <taxon>Bacteria</taxon>
        <taxon>Candidatus Staskawicziibacteriota</taxon>
    </lineage>
</organism>
<protein>
    <submittedName>
        <fullName evidence="7">Uncharacterized protein</fullName>
    </submittedName>
</protein>
<reference evidence="7 8" key="1">
    <citation type="journal article" date="2016" name="Nat. Commun.">
        <title>Thousands of microbial genomes shed light on interconnected biogeochemical processes in an aquifer system.</title>
        <authorList>
            <person name="Anantharaman K."/>
            <person name="Brown C.T."/>
            <person name="Hug L.A."/>
            <person name="Sharon I."/>
            <person name="Castelle C.J."/>
            <person name="Probst A.J."/>
            <person name="Thomas B.C."/>
            <person name="Singh A."/>
            <person name="Wilkins M.J."/>
            <person name="Karaoz U."/>
            <person name="Brodie E.L."/>
            <person name="Williams K.H."/>
            <person name="Hubbard S.S."/>
            <person name="Banfield J.F."/>
        </authorList>
    </citation>
    <scope>NUCLEOTIDE SEQUENCE [LARGE SCALE GENOMIC DNA]</scope>
</reference>
<evidence type="ECO:0000256" key="5">
    <source>
        <dbReference type="ARBA" id="ARBA00023136"/>
    </source>
</evidence>
<dbReference type="Pfam" id="PF00213">
    <property type="entry name" value="OSCP"/>
    <property type="match status" value="1"/>
</dbReference>
<comment type="subcellular location">
    <subcellularLocation>
        <location evidence="1">Membrane</location>
    </subcellularLocation>
</comment>
<evidence type="ECO:0000256" key="4">
    <source>
        <dbReference type="ARBA" id="ARBA00023065"/>
    </source>
</evidence>